<dbReference type="SUPFAM" id="SSF51556">
    <property type="entry name" value="Metallo-dependent hydrolases"/>
    <property type="match status" value="1"/>
</dbReference>
<dbReference type="SUPFAM" id="SSF51338">
    <property type="entry name" value="Composite domain of metallo-dependent hydrolases"/>
    <property type="match status" value="1"/>
</dbReference>
<dbReference type="Proteomes" id="UP000469943">
    <property type="component" value="Unassembled WGS sequence"/>
</dbReference>
<evidence type="ECO:0000313" key="4">
    <source>
        <dbReference type="Proteomes" id="UP000469943"/>
    </source>
</evidence>
<evidence type="ECO:0000313" key="2">
    <source>
        <dbReference type="EMBL" id="KAB8287799.1"/>
    </source>
</evidence>
<accession>A0A6L4X012</accession>
<dbReference type="PANTHER" id="PTHR22642">
    <property type="entry name" value="IMIDAZOLONEPROPIONASE"/>
    <property type="match status" value="1"/>
</dbReference>
<dbReference type="AlphaFoldDB" id="A0A6L4X012"/>
<dbReference type="Gene3D" id="3.10.310.70">
    <property type="match status" value="1"/>
</dbReference>
<dbReference type="EMBL" id="WHZX01000002">
    <property type="protein sequence ID" value="NEG71253.1"/>
    <property type="molecule type" value="Genomic_DNA"/>
</dbReference>
<dbReference type="InterPro" id="IPR032466">
    <property type="entry name" value="Metal_Hydrolase"/>
</dbReference>
<dbReference type="CDD" id="cd01300">
    <property type="entry name" value="YtcJ_like"/>
    <property type="match status" value="1"/>
</dbReference>
<evidence type="ECO:0000259" key="1">
    <source>
        <dbReference type="Pfam" id="PF07969"/>
    </source>
</evidence>
<evidence type="ECO:0000313" key="5">
    <source>
        <dbReference type="Proteomes" id="UP000482084"/>
    </source>
</evidence>
<dbReference type="Proteomes" id="UP000482084">
    <property type="component" value="Unassembled WGS sequence"/>
</dbReference>
<comment type="caution">
    <text evidence="2">The sequence shown here is derived from an EMBL/GenBank/DDBJ whole genome shotgun (WGS) entry which is preliminary data.</text>
</comment>
<dbReference type="InterPro" id="IPR011059">
    <property type="entry name" value="Metal-dep_hydrolase_composite"/>
</dbReference>
<proteinExistence type="predicted"/>
<sequence>MFTIDAIFDNADIHTMDPAHPRASRIGVYDGKIVALDDDLDGVPARHHVDLGGRFVCPGFNDVHLHFSLLGANLNQVDLRKQTASTLDEVYRRIEEAAERTPDGEWVLGWGFDQFSLGAFPDIAVLDRISHGHPLLILHLSNHAAVINTEAFRRAGYEHPDDIDQPDLVIKEHGHVTGLVKDKMCFMFTGLANRVSEATLLHQLELAAQYTLSLGITSFTDGGTGTDRNWEGIGQTPDDIGLFQEAYDRGLIHQRGTLMPYFSALHDLGQLTGDLKHGFGLDLGIRTGFEGGLLDIGPFKIILDGAFSSLSAYLNEPYLNMPDNKGVFSWDPDEFARQVAILHREGWRMAIHAIGDHAIAIALDAIEHAQRLYPRQDVRHRLEHCGLSSDATVERIIRDGIIVNPQGSFMKNNGDAYVRLLGEERARRAYRMGSFVHRGAIIPGSTDAPCAPVAPMISIEGMVTRKTAGGFVLGDNERLTVDEALRAYTYGSAYASKKERVLGTLSPRKYADFVALDADPHTVDPDSLHEIGVAATVIGGQVRYESAGR</sequence>
<name>A0A6L4X012_9BIFI</name>
<protein>
    <submittedName>
        <fullName evidence="2 3">Amidohydrolase</fullName>
    </submittedName>
</protein>
<dbReference type="OrthoDB" id="3173428at2"/>
<dbReference type="GO" id="GO:0016810">
    <property type="term" value="F:hydrolase activity, acting on carbon-nitrogen (but not peptide) bonds"/>
    <property type="evidence" value="ECO:0007669"/>
    <property type="project" value="InterPro"/>
</dbReference>
<dbReference type="EMBL" id="WBSM01000006">
    <property type="protein sequence ID" value="KAB8287799.1"/>
    <property type="molecule type" value="Genomic_DNA"/>
</dbReference>
<reference evidence="3 4" key="1">
    <citation type="submission" date="2019-10" db="EMBL/GenBank/DDBJ databases">
        <title>Bifidobacterium from non-human primates.</title>
        <authorList>
            <person name="Modesto M."/>
        </authorList>
    </citation>
    <scope>NUCLEOTIDE SEQUENCE [LARGE SCALE GENOMIC DNA]</scope>
    <source>
        <strain evidence="3 4">TREM</strain>
    </source>
</reference>
<dbReference type="RefSeq" id="WP_152358342.1">
    <property type="nucleotide sequence ID" value="NZ_WBSM01000006.1"/>
</dbReference>
<gene>
    <name evidence="2" type="ORF">DSM100688_1266</name>
    <name evidence="3" type="ORF">GFD24_03260</name>
</gene>
<reference evidence="2 5" key="2">
    <citation type="submission" date="2019-10" db="EMBL/GenBank/DDBJ databases">
        <title>Characterization of the phylogenetic diversity of two novel species belonging to the genus Bifidobacterium: Bifidobacterium cebidarum sp. nov. and Bifidobacterium leontopitheci sp. nov.</title>
        <authorList>
            <person name="Lugli G.A."/>
            <person name="Duranti S."/>
            <person name="Milani C."/>
            <person name="Turroni F."/>
            <person name="Ventura M."/>
        </authorList>
    </citation>
    <scope>NUCLEOTIDE SEQUENCE [LARGE SCALE GENOMIC DNA]</scope>
    <source>
        <strain evidence="2 5">DSM 100688</strain>
    </source>
</reference>
<dbReference type="Gene3D" id="3.20.20.140">
    <property type="entry name" value="Metal-dependent hydrolases"/>
    <property type="match status" value="1"/>
</dbReference>
<organism evidence="2 5">
    <name type="scientific">Bifidobacterium ramosum</name>
    <dbReference type="NCBI Taxonomy" id="1798158"/>
    <lineage>
        <taxon>Bacteria</taxon>
        <taxon>Bacillati</taxon>
        <taxon>Actinomycetota</taxon>
        <taxon>Actinomycetes</taxon>
        <taxon>Bifidobacteriales</taxon>
        <taxon>Bifidobacteriaceae</taxon>
        <taxon>Bifidobacterium</taxon>
    </lineage>
</organism>
<dbReference type="PANTHER" id="PTHR22642:SF2">
    <property type="entry name" value="PROTEIN LONG AFTER FAR-RED 3"/>
    <property type="match status" value="1"/>
</dbReference>
<dbReference type="Gene3D" id="2.30.40.10">
    <property type="entry name" value="Urease, subunit C, domain 1"/>
    <property type="match status" value="1"/>
</dbReference>
<dbReference type="InterPro" id="IPR033932">
    <property type="entry name" value="YtcJ-like"/>
</dbReference>
<dbReference type="Pfam" id="PF07969">
    <property type="entry name" value="Amidohydro_3"/>
    <property type="match status" value="1"/>
</dbReference>
<keyword evidence="5" id="KW-1185">Reference proteome</keyword>
<feature type="domain" description="Amidohydrolase 3" evidence="1">
    <location>
        <begin position="49"/>
        <end position="544"/>
    </location>
</feature>
<evidence type="ECO:0000313" key="3">
    <source>
        <dbReference type="EMBL" id="NEG71253.1"/>
    </source>
</evidence>
<keyword evidence="2" id="KW-0378">Hydrolase</keyword>
<dbReference type="InterPro" id="IPR013108">
    <property type="entry name" value="Amidohydro_3"/>
</dbReference>